<feature type="region of interest" description="Disordered" evidence="7">
    <location>
        <begin position="287"/>
        <end position="313"/>
    </location>
</feature>
<comment type="similarity">
    <text evidence="1 6">Belongs to the peptidase M76 family.</text>
</comment>
<dbReference type="GO" id="GO:0046872">
    <property type="term" value="F:metal ion binding"/>
    <property type="evidence" value="ECO:0007669"/>
    <property type="project" value="UniProtKB-KW"/>
</dbReference>
<keyword evidence="2 6" id="KW-0645">Protease</keyword>
<evidence type="ECO:0000256" key="1">
    <source>
        <dbReference type="ARBA" id="ARBA00009915"/>
    </source>
</evidence>
<dbReference type="OrthoDB" id="285308at2759"/>
<dbReference type="InterPro" id="IPR019165">
    <property type="entry name" value="Peptidase_M76_ATP23"/>
</dbReference>
<evidence type="ECO:0000313" key="9">
    <source>
        <dbReference type="Proteomes" id="UP001153069"/>
    </source>
</evidence>
<gene>
    <name evidence="8" type="ORF">SEMRO_206_G086670.1</name>
</gene>
<keyword evidence="9" id="KW-1185">Reference proteome</keyword>
<keyword evidence="3 6" id="KW-0479">Metal-binding</keyword>
<keyword evidence="4 6" id="KW-0378">Hydrolase</keyword>
<accession>A0A9N8HC51</accession>
<protein>
    <recommendedName>
        <fullName evidence="6">Mitochondrial inner membrane protease ATP23</fullName>
        <ecNumber evidence="6">3.4.24.-</ecNumber>
    </recommendedName>
</protein>
<evidence type="ECO:0000256" key="6">
    <source>
        <dbReference type="RuleBase" id="RU364057"/>
    </source>
</evidence>
<organism evidence="8 9">
    <name type="scientific">Seminavis robusta</name>
    <dbReference type="NCBI Taxonomy" id="568900"/>
    <lineage>
        <taxon>Eukaryota</taxon>
        <taxon>Sar</taxon>
        <taxon>Stramenopiles</taxon>
        <taxon>Ochrophyta</taxon>
        <taxon>Bacillariophyta</taxon>
        <taxon>Bacillariophyceae</taxon>
        <taxon>Bacillariophycidae</taxon>
        <taxon>Naviculales</taxon>
        <taxon>Naviculaceae</taxon>
        <taxon>Seminavis</taxon>
    </lineage>
</organism>
<dbReference type="AlphaFoldDB" id="A0A9N8HC51"/>
<reference evidence="8" key="1">
    <citation type="submission" date="2020-06" db="EMBL/GenBank/DDBJ databases">
        <authorList>
            <consortium name="Plant Systems Biology data submission"/>
        </authorList>
    </citation>
    <scope>NUCLEOTIDE SEQUENCE</scope>
    <source>
        <strain evidence="8">D6</strain>
    </source>
</reference>
<evidence type="ECO:0000256" key="5">
    <source>
        <dbReference type="ARBA" id="ARBA00023049"/>
    </source>
</evidence>
<evidence type="ECO:0000256" key="2">
    <source>
        <dbReference type="ARBA" id="ARBA00022670"/>
    </source>
</evidence>
<dbReference type="EMBL" id="CAICTM010000205">
    <property type="protein sequence ID" value="CAB9504733.1"/>
    <property type="molecule type" value="Genomic_DNA"/>
</dbReference>
<dbReference type="Proteomes" id="UP001153069">
    <property type="component" value="Unassembled WGS sequence"/>
</dbReference>
<name>A0A9N8HC51_9STRA</name>
<evidence type="ECO:0000256" key="3">
    <source>
        <dbReference type="ARBA" id="ARBA00022723"/>
    </source>
</evidence>
<dbReference type="GO" id="GO:0004222">
    <property type="term" value="F:metalloendopeptidase activity"/>
    <property type="evidence" value="ECO:0007669"/>
    <property type="project" value="InterPro"/>
</dbReference>
<dbReference type="Pfam" id="PF09768">
    <property type="entry name" value="Peptidase_M76"/>
    <property type="match status" value="1"/>
</dbReference>
<feature type="compositionally biased region" description="Polar residues" evidence="7">
    <location>
        <begin position="287"/>
        <end position="304"/>
    </location>
</feature>
<dbReference type="PANTHER" id="PTHR21711">
    <property type="entry name" value="MITOCHONDRIAL INNER MEMBRANE PROTEASE"/>
    <property type="match status" value="1"/>
</dbReference>
<keyword evidence="5 6" id="KW-0482">Metalloprotease</keyword>
<evidence type="ECO:0000256" key="7">
    <source>
        <dbReference type="SAM" id="MobiDB-lite"/>
    </source>
</evidence>
<evidence type="ECO:0000256" key="4">
    <source>
        <dbReference type="ARBA" id="ARBA00022801"/>
    </source>
</evidence>
<comment type="caution">
    <text evidence="8">The sequence shown here is derived from an EMBL/GenBank/DDBJ whole genome shotgun (WGS) entry which is preliminary data.</text>
</comment>
<dbReference type="PANTHER" id="PTHR21711:SF0">
    <property type="entry name" value="MITOCHONDRIAL INNER MEMBRANE PROTEASE ATP23 HOMOLOG"/>
    <property type="match status" value="1"/>
</dbReference>
<feature type="region of interest" description="Disordered" evidence="7">
    <location>
        <begin position="1"/>
        <end position="23"/>
    </location>
</feature>
<proteinExistence type="inferred from homology"/>
<dbReference type="GO" id="GO:0005739">
    <property type="term" value="C:mitochondrion"/>
    <property type="evidence" value="ECO:0007669"/>
    <property type="project" value="GOC"/>
</dbReference>
<sequence length="313" mass="34989">MTDGQATAKATSVASNNGNNKPVMDASCRSCVRLVREILQNPTSRPRQVLEAFAGGMQQQQHKQEEQHPSFSLKPIDEGVQVDLRVPDEPWSLLKRWNRIAPPPQEETSRSGGLTFPAPVLATSSSLSNTTTPIRYTTETIRIECRPCEETGPEQGARALIMGPNPLSIIACTNRLAVHDRAEMSEVLVHELVHAYDVRRLRLDFSDCESTAYSEVRAAREAECYTGSKWAPTLLQEFCVKQRAIAATNNVFPTWGRKCVRSVFADAYKDPRPFSQDDLRQYVLRSNDSIPEGNNHSSNHQRQYYQAVGGSDK</sequence>
<dbReference type="GO" id="GO:0034982">
    <property type="term" value="P:mitochondrial protein processing"/>
    <property type="evidence" value="ECO:0007669"/>
    <property type="project" value="TreeGrafter"/>
</dbReference>
<feature type="compositionally biased region" description="Polar residues" evidence="7">
    <location>
        <begin position="1"/>
        <end position="20"/>
    </location>
</feature>
<evidence type="ECO:0000313" key="8">
    <source>
        <dbReference type="EMBL" id="CAB9504733.1"/>
    </source>
</evidence>
<dbReference type="EC" id="3.4.24.-" evidence="6"/>
<dbReference type="GO" id="GO:0033615">
    <property type="term" value="P:mitochondrial proton-transporting ATP synthase complex assembly"/>
    <property type="evidence" value="ECO:0007669"/>
    <property type="project" value="TreeGrafter"/>
</dbReference>